<gene>
    <name evidence="3" type="ORF">GA0070614_3087</name>
</gene>
<keyword evidence="4" id="KW-1185">Reference proteome</keyword>
<dbReference type="SUPFAM" id="SSF51445">
    <property type="entry name" value="(Trans)glycosidases"/>
    <property type="match status" value="1"/>
</dbReference>
<evidence type="ECO:0000313" key="4">
    <source>
        <dbReference type="Proteomes" id="UP000198215"/>
    </source>
</evidence>
<reference evidence="4" key="1">
    <citation type="submission" date="2016-06" db="EMBL/GenBank/DDBJ databases">
        <authorList>
            <person name="Varghese N."/>
            <person name="Submissions Spin"/>
        </authorList>
    </citation>
    <scope>NUCLEOTIDE SEQUENCE [LARGE SCALE GENOMIC DNA]</scope>
    <source>
        <strain evidence="4">DSM 45161</strain>
    </source>
</reference>
<feature type="domain" description="Rv2525c-like glycoside hydrolase-like" evidence="2">
    <location>
        <begin position="115"/>
        <end position="318"/>
    </location>
</feature>
<evidence type="ECO:0000259" key="2">
    <source>
        <dbReference type="Pfam" id="PF08924"/>
    </source>
</evidence>
<proteinExistence type="predicted"/>
<accession>A0A1C5INC3</accession>
<protein>
    <recommendedName>
        <fullName evidence="2">Rv2525c-like glycoside hydrolase-like domain-containing protein</fullName>
    </recommendedName>
</protein>
<feature type="compositionally biased region" description="Basic and acidic residues" evidence="1">
    <location>
        <begin position="1"/>
        <end position="11"/>
    </location>
</feature>
<name>A0A1C5INC3_9ACTN</name>
<feature type="region of interest" description="Disordered" evidence="1">
    <location>
        <begin position="1"/>
        <end position="23"/>
    </location>
</feature>
<dbReference type="InterPro" id="IPR015020">
    <property type="entry name" value="Rv2525c-like_Glyco_Hydro-like"/>
</dbReference>
<dbReference type="AlphaFoldDB" id="A0A1C5INC3"/>
<dbReference type="EMBL" id="LT607753">
    <property type="protein sequence ID" value="SCG59643.1"/>
    <property type="molecule type" value="Genomic_DNA"/>
</dbReference>
<evidence type="ECO:0000256" key="1">
    <source>
        <dbReference type="SAM" id="MobiDB-lite"/>
    </source>
</evidence>
<organism evidence="3 4">
    <name type="scientific">Micromonospora coxensis</name>
    <dbReference type="NCBI Taxonomy" id="356852"/>
    <lineage>
        <taxon>Bacteria</taxon>
        <taxon>Bacillati</taxon>
        <taxon>Actinomycetota</taxon>
        <taxon>Actinomycetes</taxon>
        <taxon>Micromonosporales</taxon>
        <taxon>Micromonosporaceae</taxon>
        <taxon>Micromonospora</taxon>
    </lineage>
</organism>
<dbReference type="Pfam" id="PF08924">
    <property type="entry name" value="Rv2525c_GlyHyd-like"/>
    <property type="match status" value="1"/>
</dbReference>
<evidence type="ECO:0000313" key="3">
    <source>
        <dbReference type="EMBL" id="SCG59643.1"/>
    </source>
</evidence>
<dbReference type="InterPro" id="IPR017853">
    <property type="entry name" value="GH"/>
</dbReference>
<dbReference type="Proteomes" id="UP000198215">
    <property type="component" value="Chromosome I"/>
</dbReference>
<dbReference type="Gene3D" id="3.20.20.80">
    <property type="entry name" value="Glycosidases"/>
    <property type="match status" value="1"/>
</dbReference>
<sequence>MSTHDGADADRVGSPARPGLIPRAVWSACPPPLRRPNDLHQNGEPVTITSAPSGLRRAARRLLTAAVAGMLLATVTVGAAPRPAAAAGYTGPHPGAFTGLGFDTCAAPSDAAMTAWLQSPYRAVGIYIGGVNRGCAQANLTRDWVSKQQAKGWRFFPLYVGLQAPCSTYSRRIDPAQAAAQGRAAADDAVAKARNLGLVARSTIILDMERYPAGDAACSTAVLTFSSAWTGRLHDHGYLSGLYTNVASAGLADHVGAYAQRGHARPDLLDFANWDGVKSTTDSRIPASYWQPKQRMKQYQGDHHETWGGVRINIDSNYLDVEPVSIRYGSATITRSRPWARALWSAVTRAVR</sequence>